<dbReference type="STRING" id="710696.Intca_1137"/>
<reference evidence="1 2" key="1">
    <citation type="journal article" date="2010" name="Stand. Genomic Sci.">
        <title>Complete genome sequence of Intrasporangium calvum type strain (7 KIP).</title>
        <authorList>
            <person name="Del Rio T.G."/>
            <person name="Chertkov O."/>
            <person name="Yasawong M."/>
            <person name="Lucas S."/>
            <person name="Deshpande S."/>
            <person name="Cheng J.F."/>
            <person name="Detter C."/>
            <person name="Tapia R."/>
            <person name="Han C."/>
            <person name="Goodwin L."/>
            <person name="Pitluck S."/>
            <person name="Liolios K."/>
            <person name="Ivanova N."/>
            <person name="Mavromatis K."/>
            <person name="Pati A."/>
            <person name="Chen A."/>
            <person name="Palaniappan K."/>
            <person name="Land M."/>
            <person name="Hauser L."/>
            <person name="Chang Y.J."/>
            <person name="Jeffries C.D."/>
            <person name="Rohde M."/>
            <person name="Pukall R."/>
            <person name="Sikorski J."/>
            <person name="Goker M."/>
            <person name="Woyke T."/>
            <person name="Bristow J."/>
            <person name="Eisen J.A."/>
            <person name="Markowitz V."/>
            <person name="Hugenholtz P."/>
            <person name="Kyrpides N.C."/>
            <person name="Klenk H.P."/>
            <person name="Lapidus A."/>
        </authorList>
    </citation>
    <scope>NUCLEOTIDE SEQUENCE [LARGE SCALE GENOMIC DNA]</scope>
    <source>
        <strain evidence="2">ATCC 23552 / DSM 43043 / JCM 3097 / NBRC 12989 / 7 KIP</strain>
    </source>
</reference>
<dbReference type="KEGG" id="ica:Intca_1137"/>
<dbReference type="HOGENOM" id="CLU_1060795_0_0_11"/>
<name>E6SE43_INTC7</name>
<dbReference type="Gene3D" id="3.40.50.11350">
    <property type="match status" value="1"/>
</dbReference>
<organism evidence="1 2">
    <name type="scientific">Intrasporangium calvum (strain ATCC 23552 / DSM 43043 / JCM 3097 / NBRC 12989 / NCIMB 10167 / NRRL B-3866 / 7 KIP)</name>
    <dbReference type="NCBI Taxonomy" id="710696"/>
    <lineage>
        <taxon>Bacteria</taxon>
        <taxon>Bacillati</taxon>
        <taxon>Actinomycetota</taxon>
        <taxon>Actinomycetes</taxon>
        <taxon>Micrococcales</taxon>
        <taxon>Intrasporangiaceae</taxon>
        <taxon>Intrasporangium</taxon>
    </lineage>
</organism>
<accession>E6SE43</accession>
<evidence type="ECO:0000313" key="2">
    <source>
        <dbReference type="Proteomes" id="UP000008914"/>
    </source>
</evidence>
<dbReference type="Proteomes" id="UP000008914">
    <property type="component" value="Chromosome"/>
</dbReference>
<dbReference type="EMBL" id="CP002343">
    <property type="protein sequence ID" value="ADU47656.1"/>
    <property type="molecule type" value="Genomic_DNA"/>
</dbReference>
<proteinExistence type="predicted"/>
<evidence type="ECO:0000313" key="1">
    <source>
        <dbReference type="EMBL" id="ADU47656.1"/>
    </source>
</evidence>
<dbReference type="RefSeq" id="WP_013491974.1">
    <property type="nucleotide sequence ID" value="NC_014830.1"/>
</dbReference>
<gene>
    <name evidence="1" type="ordered locus">Intca_1137</name>
</gene>
<keyword evidence="2" id="KW-1185">Reference proteome</keyword>
<sequence length="262" mass="29295">MTTAIETPAMVAVNAPWAGLGNRIRFTLSAQAVAEAEGRHFYYSWHVGSHFGAALTDLWQYEAVRVPAEGMPADLTEADDLTSLRDRDLWCVRSGSAIRGDGTEREWSEIFASLQPVAELAERISRFRREFLPGPYVGVQIRVNEKTHAKTLAASPVSWFTTRMREMITDQPETRFFLSCDEPEVQSAILSEFPMTVALGDKGQYNTFEGIRSSVVDLHLLAGARHLLGPYWSSFVEMAWLHSGRQQALETSRSLRRAGSAQ</sequence>
<dbReference type="OrthoDB" id="5057754at2"/>
<dbReference type="eggNOG" id="ENOG50320KZ">
    <property type="taxonomic scope" value="Bacteria"/>
</dbReference>
<dbReference type="PANTHER" id="PTHR40743">
    <property type="entry name" value="NUCLEOTIDE-DIPHOSPHO-SUGAR TRANSFERASE CONTAINING PROTEIN"/>
    <property type="match status" value="1"/>
</dbReference>
<dbReference type="PANTHER" id="PTHR40743:SF1">
    <property type="entry name" value="POSSIBLE GLYCOSYLTRANSFERASE"/>
    <property type="match status" value="1"/>
</dbReference>
<protein>
    <submittedName>
        <fullName evidence="1">Uncharacterized protein</fullName>
    </submittedName>
</protein>
<dbReference type="AlphaFoldDB" id="E6SE43"/>